<reference evidence="2" key="1">
    <citation type="submission" date="2020-06" db="EMBL/GenBank/DDBJ databases">
        <title>WGS assembly of Ceratodon purpureus strain R40.</title>
        <authorList>
            <person name="Carey S.B."/>
            <person name="Jenkins J."/>
            <person name="Shu S."/>
            <person name="Lovell J.T."/>
            <person name="Sreedasyam A."/>
            <person name="Maumus F."/>
            <person name="Tiley G.P."/>
            <person name="Fernandez-Pozo N."/>
            <person name="Barry K."/>
            <person name="Chen C."/>
            <person name="Wang M."/>
            <person name="Lipzen A."/>
            <person name="Daum C."/>
            <person name="Saski C.A."/>
            <person name="Payton A.C."/>
            <person name="Mcbreen J.C."/>
            <person name="Conrad R.E."/>
            <person name="Kollar L.M."/>
            <person name="Olsson S."/>
            <person name="Huttunen S."/>
            <person name="Landis J.B."/>
            <person name="Wickett N.J."/>
            <person name="Johnson M.G."/>
            <person name="Rensing S.A."/>
            <person name="Grimwood J."/>
            <person name="Schmutz J."/>
            <person name="Mcdaniel S.F."/>
        </authorList>
    </citation>
    <scope>NUCLEOTIDE SEQUENCE</scope>
    <source>
        <strain evidence="2">R40</strain>
    </source>
</reference>
<accession>A0A8T0J3X1</accession>
<evidence type="ECO:0000313" key="2">
    <source>
        <dbReference type="EMBL" id="KAG0590297.1"/>
    </source>
</evidence>
<sequence length="197" mass="20874">MEGGLGSTRMGSRSSTRHGPASVFQGRVRRWKKAWAPVAPSTTPSAAACRVLLYKWTPVTVPTTNGAKESTPEEPPPAKPLRFLPVSVVLQQKKEEALKAAEEAEAMARSLQKESESATNATVETDEADAKDTQEDTNMGGTQPEETGATASETNDEAVEGDAQTTRAELAASLQDESTAAPQEPEAASMDVDQSKS</sequence>
<organism evidence="2 3">
    <name type="scientific">Ceratodon purpureus</name>
    <name type="common">Fire moss</name>
    <name type="synonym">Dicranum purpureum</name>
    <dbReference type="NCBI Taxonomy" id="3225"/>
    <lineage>
        <taxon>Eukaryota</taxon>
        <taxon>Viridiplantae</taxon>
        <taxon>Streptophyta</taxon>
        <taxon>Embryophyta</taxon>
        <taxon>Bryophyta</taxon>
        <taxon>Bryophytina</taxon>
        <taxon>Bryopsida</taxon>
        <taxon>Dicranidae</taxon>
        <taxon>Pseudoditrichales</taxon>
        <taxon>Ditrichaceae</taxon>
        <taxon>Ceratodon</taxon>
    </lineage>
</organism>
<keyword evidence="3" id="KW-1185">Reference proteome</keyword>
<comment type="caution">
    <text evidence="2">The sequence shown here is derived from an EMBL/GenBank/DDBJ whole genome shotgun (WGS) entry which is preliminary data.</text>
</comment>
<protein>
    <submittedName>
        <fullName evidence="2">Uncharacterized protein</fullName>
    </submittedName>
</protein>
<evidence type="ECO:0000313" key="3">
    <source>
        <dbReference type="Proteomes" id="UP000822688"/>
    </source>
</evidence>
<dbReference type="AlphaFoldDB" id="A0A8T0J3X1"/>
<feature type="region of interest" description="Disordered" evidence="1">
    <location>
        <begin position="100"/>
        <end position="197"/>
    </location>
</feature>
<feature type="region of interest" description="Disordered" evidence="1">
    <location>
        <begin position="1"/>
        <end position="25"/>
    </location>
</feature>
<name>A0A8T0J3X1_CERPU</name>
<dbReference type="EMBL" id="CM026421">
    <property type="protein sequence ID" value="KAG0590297.1"/>
    <property type="molecule type" value="Genomic_DNA"/>
</dbReference>
<dbReference type="PANTHER" id="PTHR34572:SF1">
    <property type="entry name" value="GOLGIN FAMILY A PROTEIN"/>
    <property type="match status" value="1"/>
</dbReference>
<proteinExistence type="predicted"/>
<dbReference type="PANTHER" id="PTHR34572">
    <property type="entry name" value="GOLGIN FAMILY A PROTEIN"/>
    <property type="match status" value="1"/>
</dbReference>
<dbReference type="OrthoDB" id="2020529at2759"/>
<evidence type="ECO:0000256" key="1">
    <source>
        <dbReference type="SAM" id="MobiDB-lite"/>
    </source>
</evidence>
<gene>
    <name evidence="2" type="ORF">KC19_1G087500</name>
</gene>
<feature type="compositionally biased region" description="Polar residues" evidence="1">
    <location>
        <begin position="136"/>
        <end position="153"/>
    </location>
</feature>
<dbReference type="Proteomes" id="UP000822688">
    <property type="component" value="Chromosome 1"/>
</dbReference>